<dbReference type="AlphaFoldDB" id="A0A8H7QJ80"/>
<dbReference type="EMBL" id="JAEPRD010000251">
    <property type="protein sequence ID" value="KAG2193060.1"/>
    <property type="molecule type" value="Genomic_DNA"/>
</dbReference>
<accession>A0A8H7QJ80</accession>
<keyword evidence="2" id="KW-1185">Reference proteome</keyword>
<comment type="caution">
    <text evidence="1">The sequence shown here is derived from an EMBL/GenBank/DDBJ whole genome shotgun (WGS) entry which is preliminary data.</text>
</comment>
<name>A0A8H7QJ80_9FUNG</name>
<dbReference type="Proteomes" id="UP000603453">
    <property type="component" value="Unassembled WGS sequence"/>
</dbReference>
<gene>
    <name evidence="1" type="ORF">INT47_012134</name>
</gene>
<dbReference type="OrthoDB" id="2278241at2759"/>
<protein>
    <submittedName>
        <fullName evidence="1">Uncharacterized protein</fullName>
    </submittedName>
</protein>
<reference evidence="1" key="1">
    <citation type="submission" date="2020-12" db="EMBL/GenBank/DDBJ databases">
        <title>Metabolic potential, ecology and presence of endohyphal bacteria is reflected in genomic diversity of Mucoromycotina.</title>
        <authorList>
            <person name="Muszewska A."/>
            <person name="Okrasinska A."/>
            <person name="Steczkiewicz K."/>
            <person name="Drgas O."/>
            <person name="Orlowska M."/>
            <person name="Perlinska-Lenart U."/>
            <person name="Aleksandrzak-Piekarczyk T."/>
            <person name="Szatraj K."/>
            <person name="Zielenkiewicz U."/>
            <person name="Pilsyk S."/>
            <person name="Malc E."/>
            <person name="Mieczkowski P."/>
            <person name="Kruszewska J.S."/>
            <person name="Biernat P."/>
            <person name="Pawlowska J."/>
        </authorList>
    </citation>
    <scope>NUCLEOTIDE SEQUENCE</scope>
    <source>
        <strain evidence="1">WA0000017839</strain>
    </source>
</reference>
<sequence length="90" mass="10508">MLTPFYDSIKQSTGFQININWLVRQLITGYYTPSTSPTSHPTATAWTKFWKTSLHPTMRNIWYRLVHKKAPVKSLLHRIFPEVHVSPVVL</sequence>
<proteinExistence type="predicted"/>
<evidence type="ECO:0000313" key="2">
    <source>
        <dbReference type="Proteomes" id="UP000603453"/>
    </source>
</evidence>
<organism evidence="1 2">
    <name type="scientific">Mucor saturninus</name>
    <dbReference type="NCBI Taxonomy" id="64648"/>
    <lineage>
        <taxon>Eukaryota</taxon>
        <taxon>Fungi</taxon>
        <taxon>Fungi incertae sedis</taxon>
        <taxon>Mucoromycota</taxon>
        <taxon>Mucoromycotina</taxon>
        <taxon>Mucoromycetes</taxon>
        <taxon>Mucorales</taxon>
        <taxon>Mucorineae</taxon>
        <taxon>Mucoraceae</taxon>
        <taxon>Mucor</taxon>
    </lineage>
</organism>
<evidence type="ECO:0000313" key="1">
    <source>
        <dbReference type="EMBL" id="KAG2193060.1"/>
    </source>
</evidence>